<evidence type="ECO:0000256" key="4">
    <source>
        <dbReference type="ARBA" id="ARBA00022989"/>
    </source>
</evidence>
<dbReference type="InterPro" id="IPR010920">
    <property type="entry name" value="LSM_dom_sf"/>
</dbReference>
<name>K2FB43_9BACT</name>
<evidence type="ECO:0000313" key="8">
    <source>
        <dbReference type="EMBL" id="EKE28346.1"/>
    </source>
</evidence>
<proteinExistence type="inferred from homology"/>
<evidence type="ECO:0000256" key="2">
    <source>
        <dbReference type="ARBA" id="ARBA00008017"/>
    </source>
</evidence>
<comment type="similarity">
    <text evidence="2">Belongs to the MscS (TC 1.A.23) family.</text>
</comment>
<organism evidence="8">
    <name type="scientific">uncultured bacterium</name>
    <name type="common">gcode 4</name>
    <dbReference type="NCBI Taxonomy" id="1234023"/>
    <lineage>
        <taxon>Bacteria</taxon>
        <taxon>environmental samples</taxon>
    </lineage>
</organism>
<evidence type="ECO:0000256" key="1">
    <source>
        <dbReference type="ARBA" id="ARBA00004141"/>
    </source>
</evidence>
<evidence type="ECO:0000256" key="6">
    <source>
        <dbReference type="SAM" id="Phobius"/>
    </source>
</evidence>
<dbReference type="Gene3D" id="1.10.287.1260">
    <property type="match status" value="1"/>
</dbReference>
<comment type="subcellular location">
    <subcellularLocation>
        <location evidence="1">Membrane</location>
        <topology evidence="1">Multi-pass membrane protein</topology>
    </subcellularLocation>
</comment>
<feature type="domain" description="Mechanosensitive ion channel MscS" evidence="7">
    <location>
        <begin position="132"/>
        <end position="196"/>
    </location>
</feature>
<dbReference type="GO" id="GO:0016020">
    <property type="term" value="C:membrane"/>
    <property type="evidence" value="ECO:0007669"/>
    <property type="project" value="UniProtKB-SubCell"/>
</dbReference>
<dbReference type="GO" id="GO:0008381">
    <property type="term" value="F:mechanosensitive monoatomic ion channel activity"/>
    <property type="evidence" value="ECO:0007669"/>
    <property type="project" value="InterPro"/>
</dbReference>
<feature type="transmembrane region" description="Helical" evidence="6">
    <location>
        <begin position="45"/>
        <end position="65"/>
    </location>
</feature>
<dbReference type="AlphaFoldDB" id="K2FB43"/>
<dbReference type="Gene3D" id="2.30.30.60">
    <property type="match status" value="1"/>
</dbReference>
<evidence type="ECO:0000259" key="7">
    <source>
        <dbReference type="Pfam" id="PF00924"/>
    </source>
</evidence>
<gene>
    <name evidence="8" type="ORF">ACD_3C00073G0008</name>
</gene>
<dbReference type="InterPro" id="IPR045275">
    <property type="entry name" value="MscS_archaea/bacteria_type"/>
</dbReference>
<dbReference type="Pfam" id="PF00924">
    <property type="entry name" value="MS_channel_2nd"/>
    <property type="match status" value="1"/>
</dbReference>
<sequence length="292" mass="34228">MKIMKIRLVIWILLLFWVVLGYAYFKELFILSVPFFKAKYLDMATIILVAIILTYILSKIIDIVLLKAFKKILKQDWLAKKLLPLLHNIIIILVWVFAIFTTIDLLGFNIAKLLTGAWIWWVIIALAGKEAASNLFGSLSLIFSKSFKPWDIIRIKWIEWVVEEITLSNTKLTDKKWNIVYIPNKNIIVESIENLSQWRHRKNEFIFPIPLSISSKDMKKLIKSLESYWDKAKKDLTIEEYKIMFDSIGTGVQNITFMYQSSSKSDNVKLKKNIYFDLKDILDEQNILLIAQ</sequence>
<reference evidence="8" key="1">
    <citation type="journal article" date="2012" name="Science">
        <title>Fermentation, hydrogen, and sulfur metabolism in multiple uncultivated bacterial phyla.</title>
        <authorList>
            <person name="Wrighton K.C."/>
            <person name="Thomas B.C."/>
            <person name="Sharon I."/>
            <person name="Miller C.S."/>
            <person name="Castelle C.J."/>
            <person name="VerBerkmoes N.C."/>
            <person name="Wilkins M.J."/>
            <person name="Hettich R.L."/>
            <person name="Lipton M.S."/>
            <person name="Williams K.H."/>
            <person name="Long P.E."/>
            <person name="Banfield J.F."/>
        </authorList>
    </citation>
    <scope>NUCLEOTIDE SEQUENCE [LARGE SCALE GENOMIC DNA]</scope>
</reference>
<dbReference type="SUPFAM" id="SSF50182">
    <property type="entry name" value="Sm-like ribonucleoproteins"/>
    <property type="match status" value="1"/>
</dbReference>
<dbReference type="PANTHER" id="PTHR30221">
    <property type="entry name" value="SMALL-CONDUCTANCE MECHANOSENSITIVE CHANNEL"/>
    <property type="match status" value="1"/>
</dbReference>
<dbReference type="SUPFAM" id="SSF82861">
    <property type="entry name" value="Mechanosensitive channel protein MscS (YggB), transmembrane region"/>
    <property type="match status" value="1"/>
</dbReference>
<dbReference type="EMBL" id="AMFJ01000347">
    <property type="protein sequence ID" value="EKE28346.1"/>
    <property type="molecule type" value="Genomic_DNA"/>
</dbReference>
<keyword evidence="4 6" id="KW-1133">Transmembrane helix</keyword>
<evidence type="ECO:0000256" key="3">
    <source>
        <dbReference type="ARBA" id="ARBA00022692"/>
    </source>
</evidence>
<keyword evidence="3 6" id="KW-0812">Transmembrane</keyword>
<protein>
    <submittedName>
        <fullName evidence="8">MscS mechanosensitive ion channel</fullName>
    </submittedName>
</protein>
<evidence type="ECO:0000256" key="5">
    <source>
        <dbReference type="ARBA" id="ARBA00023136"/>
    </source>
</evidence>
<keyword evidence="5 6" id="KW-0472">Membrane</keyword>
<comment type="caution">
    <text evidence="8">The sequence shown here is derived from an EMBL/GenBank/DDBJ whole genome shotgun (WGS) entry which is preliminary data.</text>
</comment>
<accession>K2FB43</accession>
<dbReference type="InterPro" id="IPR011014">
    <property type="entry name" value="MscS_channel_TM-2"/>
</dbReference>
<feature type="transmembrane region" description="Helical" evidence="6">
    <location>
        <begin position="85"/>
        <end position="106"/>
    </location>
</feature>
<feature type="transmembrane region" description="Helical" evidence="6">
    <location>
        <begin position="118"/>
        <end position="144"/>
    </location>
</feature>
<dbReference type="InterPro" id="IPR006685">
    <property type="entry name" value="MscS_channel_2nd"/>
</dbReference>
<dbReference type="PANTHER" id="PTHR30221:SF1">
    <property type="entry name" value="SMALL-CONDUCTANCE MECHANOSENSITIVE CHANNEL"/>
    <property type="match status" value="1"/>
</dbReference>
<dbReference type="InterPro" id="IPR023408">
    <property type="entry name" value="MscS_beta-dom_sf"/>
</dbReference>